<dbReference type="PANTHER" id="PTHR47504">
    <property type="entry name" value="RIGHT ORIGIN-BINDING PROTEIN"/>
    <property type="match status" value="1"/>
</dbReference>
<dbReference type="PROSITE" id="PS01124">
    <property type="entry name" value="HTH_ARAC_FAMILY_2"/>
    <property type="match status" value="1"/>
</dbReference>
<dbReference type="Proteomes" id="UP001458880">
    <property type="component" value="Unassembled WGS sequence"/>
</dbReference>
<feature type="region of interest" description="Disordered" evidence="5">
    <location>
        <begin position="126"/>
        <end position="149"/>
    </location>
</feature>
<dbReference type="InterPro" id="IPR018060">
    <property type="entry name" value="HTH_AraC"/>
</dbReference>
<dbReference type="GO" id="GO:0003700">
    <property type="term" value="F:DNA-binding transcription factor activity"/>
    <property type="evidence" value="ECO:0007669"/>
    <property type="project" value="InterPro"/>
</dbReference>
<evidence type="ECO:0000256" key="3">
    <source>
        <dbReference type="ARBA" id="ARBA00023125"/>
    </source>
</evidence>
<name>A0AAW1GF17_POPJA</name>
<dbReference type="Gene3D" id="1.10.10.60">
    <property type="entry name" value="Homeodomain-like"/>
    <property type="match status" value="1"/>
</dbReference>
<organism evidence="7 8">
    <name type="scientific">Popillia japonica</name>
    <name type="common">Japanese beetle</name>
    <dbReference type="NCBI Taxonomy" id="7064"/>
    <lineage>
        <taxon>Eukaryota</taxon>
        <taxon>Metazoa</taxon>
        <taxon>Ecdysozoa</taxon>
        <taxon>Arthropoda</taxon>
        <taxon>Hexapoda</taxon>
        <taxon>Insecta</taxon>
        <taxon>Pterygota</taxon>
        <taxon>Neoptera</taxon>
        <taxon>Endopterygota</taxon>
        <taxon>Coleoptera</taxon>
        <taxon>Polyphaga</taxon>
        <taxon>Scarabaeiformia</taxon>
        <taxon>Scarabaeidae</taxon>
        <taxon>Rutelinae</taxon>
        <taxon>Popillia</taxon>
    </lineage>
</organism>
<dbReference type="GO" id="GO:0043565">
    <property type="term" value="F:sequence-specific DNA binding"/>
    <property type="evidence" value="ECO:0007669"/>
    <property type="project" value="InterPro"/>
</dbReference>
<dbReference type="InterPro" id="IPR009057">
    <property type="entry name" value="Homeodomain-like_sf"/>
</dbReference>
<protein>
    <submittedName>
        <fullName evidence="7">Helix-turn-helix domain</fullName>
    </submittedName>
</protein>
<proteinExistence type="predicted"/>
<dbReference type="GO" id="GO:0005634">
    <property type="term" value="C:nucleus"/>
    <property type="evidence" value="ECO:0007669"/>
    <property type="project" value="UniProtKB-SubCell"/>
</dbReference>
<keyword evidence="4" id="KW-0804">Transcription</keyword>
<dbReference type="EMBL" id="JASPKY010005288">
    <property type="protein sequence ID" value="KAK9659744.1"/>
    <property type="molecule type" value="Genomic_DNA"/>
</dbReference>
<feature type="compositionally biased region" description="Basic and acidic residues" evidence="5">
    <location>
        <begin position="126"/>
        <end position="141"/>
    </location>
</feature>
<evidence type="ECO:0000259" key="6">
    <source>
        <dbReference type="PROSITE" id="PS01124"/>
    </source>
</evidence>
<reference evidence="7 8" key="1">
    <citation type="journal article" date="2024" name="BMC Genomics">
        <title>De novo assembly and annotation of Popillia japonica's genome with initial clues to its potential as an invasive pest.</title>
        <authorList>
            <person name="Cucini C."/>
            <person name="Boschi S."/>
            <person name="Funari R."/>
            <person name="Cardaioli E."/>
            <person name="Iannotti N."/>
            <person name="Marturano G."/>
            <person name="Paoli F."/>
            <person name="Bruttini M."/>
            <person name="Carapelli A."/>
            <person name="Frati F."/>
            <person name="Nardi F."/>
        </authorList>
    </citation>
    <scope>NUCLEOTIDE SEQUENCE [LARGE SCALE GENOMIC DNA]</scope>
    <source>
        <strain evidence="7">DMR45628</strain>
    </source>
</reference>
<evidence type="ECO:0000256" key="4">
    <source>
        <dbReference type="ARBA" id="ARBA00023163"/>
    </source>
</evidence>
<dbReference type="PANTHER" id="PTHR47504:SF5">
    <property type="entry name" value="RIGHT ORIGIN-BINDING PROTEIN"/>
    <property type="match status" value="1"/>
</dbReference>
<evidence type="ECO:0000256" key="2">
    <source>
        <dbReference type="ARBA" id="ARBA00023015"/>
    </source>
</evidence>
<evidence type="ECO:0000256" key="1">
    <source>
        <dbReference type="ARBA" id="ARBA00004123"/>
    </source>
</evidence>
<dbReference type="SMART" id="SM00342">
    <property type="entry name" value="HTH_ARAC"/>
    <property type="match status" value="1"/>
</dbReference>
<evidence type="ECO:0000256" key="5">
    <source>
        <dbReference type="SAM" id="MobiDB-lite"/>
    </source>
</evidence>
<feature type="domain" description="HTH araC/xylS-type" evidence="6">
    <location>
        <begin position="24"/>
        <end position="122"/>
    </location>
</feature>
<evidence type="ECO:0000313" key="7">
    <source>
        <dbReference type="EMBL" id="KAK9659744.1"/>
    </source>
</evidence>
<accession>A0AAW1GF17</accession>
<sequence length="149" mass="17907">MLIRLNYPQEELQQFFSAAVGKELSFVEYIEQNWDKYATLQEFADAMHLSMRQFTRRFQALYNNSPYQWILDQKSRRIHRELIYTQKTLARISSEQHFKSVSHFNVFCKIHLGQTPGAIRKDRDIKLKKGEEKDGERDKRERKNLHANN</sequence>
<gene>
    <name evidence="7" type="ORF">QE152_g41578</name>
</gene>
<keyword evidence="2" id="KW-0805">Transcription regulation</keyword>
<keyword evidence="8" id="KW-1185">Reference proteome</keyword>
<keyword evidence="3" id="KW-0238">DNA-binding</keyword>
<dbReference type="InterPro" id="IPR050959">
    <property type="entry name" value="MarA-like"/>
</dbReference>
<comment type="caution">
    <text evidence="7">The sequence shown here is derived from an EMBL/GenBank/DDBJ whole genome shotgun (WGS) entry which is preliminary data.</text>
</comment>
<evidence type="ECO:0000313" key="8">
    <source>
        <dbReference type="Proteomes" id="UP001458880"/>
    </source>
</evidence>
<dbReference type="Pfam" id="PF12833">
    <property type="entry name" value="HTH_18"/>
    <property type="match status" value="1"/>
</dbReference>
<dbReference type="AlphaFoldDB" id="A0AAW1GF17"/>
<dbReference type="SUPFAM" id="SSF46689">
    <property type="entry name" value="Homeodomain-like"/>
    <property type="match status" value="2"/>
</dbReference>
<comment type="subcellular location">
    <subcellularLocation>
        <location evidence="1">Nucleus</location>
    </subcellularLocation>
</comment>